<name>A0A494W4C5_9SPHN</name>
<dbReference type="InterPro" id="IPR038404">
    <property type="entry name" value="TRAP_DctP_sf"/>
</dbReference>
<protein>
    <submittedName>
        <fullName evidence="3">ABC transporter substrate-binding protein</fullName>
    </submittedName>
</protein>
<dbReference type="InterPro" id="IPR018389">
    <property type="entry name" value="DctP_fam"/>
</dbReference>
<evidence type="ECO:0000256" key="1">
    <source>
        <dbReference type="ARBA" id="ARBA00022729"/>
    </source>
</evidence>
<dbReference type="KEGG" id="sami:SAMIE_1029540"/>
<keyword evidence="4" id="KW-1185">Reference proteome</keyword>
<dbReference type="GO" id="GO:0055085">
    <property type="term" value="P:transmembrane transport"/>
    <property type="evidence" value="ECO:0007669"/>
    <property type="project" value="InterPro"/>
</dbReference>
<evidence type="ECO:0000313" key="3">
    <source>
        <dbReference type="EMBL" id="BBD99453.1"/>
    </source>
</evidence>
<dbReference type="Gene3D" id="3.40.190.170">
    <property type="entry name" value="Bacterial extracellular solute-binding protein, family 7"/>
    <property type="match status" value="1"/>
</dbReference>
<dbReference type="NCBIfam" id="NF037995">
    <property type="entry name" value="TRAP_S1"/>
    <property type="match status" value="1"/>
</dbReference>
<dbReference type="Proteomes" id="UP000279959">
    <property type="component" value="Chromosome"/>
</dbReference>
<proteinExistence type="predicted"/>
<evidence type="ECO:0000313" key="4">
    <source>
        <dbReference type="Proteomes" id="UP000279959"/>
    </source>
</evidence>
<dbReference type="EMBL" id="AP018664">
    <property type="protein sequence ID" value="BBD99453.1"/>
    <property type="molecule type" value="Genomic_DNA"/>
</dbReference>
<feature type="chain" id="PRO_5019794522" evidence="2">
    <location>
        <begin position="22"/>
        <end position="344"/>
    </location>
</feature>
<reference evidence="3 4" key="1">
    <citation type="submission" date="2018-05" db="EMBL/GenBank/DDBJ databases">
        <title>Complete Genome Sequence of the Nonylphenol-Degrading Bacterium Sphingobium amiense DSM 16289T.</title>
        <authorList>
            <person name="Ootsuka M."/>
            <person name="Nishizawa T."/>
            <person name="Ohta H."/>
        </authorList>
    </citation>
    <scope>NUCLEOTIDE SEQUENCE [LARGE SCALE GENOMIC DNA]</scope>
    <source>
        <strain evidence="3 4">DSM 16289</strain>
    </source>
</reference>
<accession>A0A494W4C5</accession>
<dbReference type="Pfam" id="PF03480">
    <property type="entry name" value="DctP"/>
    <property type="match status" value="1"/>
</dbReference>
<sequence>MKRLALLALLLLAACARPLPPGVTELTYATPYSPTHPFSKADQAWMQFVEQRSGGRIRIRPIWSGALLSSDMSMDELRHGVADVGLITPIYVRGGTHLIRIQTGFYSGADSIASQLALYRCITAASPEMGKELHGLKVLAVQGGSLAGVVTTDRRVRSLADLKGLRLRAPTELLTVLESLGVDAVNMPMADVYSAMAKGVIDGVIAPGDTFRSLHFAEVARHYNNLAIPRGAYPARAMGAARWNSLTAAERAILTESQAVWEAALEKEIHAALEKGMEEARAQGVTVDGVSQAEQARFDALYLRDSEENARRLSRFGIDGLRAFRAARASVQGRDRIACAGGKA</sequence>
<gene>
    <name evidence="3" type="ORF">SAMIE_1029540</name>
</gene>
<organism evidence="3 4">
    <name type="scientific">Sphingobium amiense</name>
    <dbReference type="NCBI Taxonomy" id="135719"/>
    <lineage>
        <taxon>Bacteria</taxon>
        <taxon>Pseudomonadati</taxon>
        <taxon>Pseudomonadota</taxon>
        <taxon>Alphaproteobacteria</taxon>
        <taxon>Sphingomonadales</taxon>
        <taxon>Sphingomonadaceae</taxon>
        <taxon>Sphingobium</taxon>
    </lineage>
</organism>
<dbReference type="AlphaFoldDB" id="A0A494W4C5"/>
<evidence type="ECO:0000256" key="2">
    <source>
        <dbReference type="SAM" id="SignalP"/>
    </source>
</evidence>
<keyword evidence="1 2" id="KW-0732">Signal</keyword>
<dbReference type="RefSeq" id="WP_066700636.1">
    <property type="nucleotide sequence ID" value="NZ_AP018664.1"/>
</dbReference>
<feature type="signal peptide" evidence="2">
    <location>
        <begin position="1"/>
        <end position="21"/>
    </location>
</feature>
<dbReference type="PANTHER" id="PTHR33376:SF15">
    <property type="entry name" value="BLL6794 PROTEIN"/>
    <property type="match status" value="1"/>
</dbReference>
<dbReference type="PROSITE" id="PS51257">
    <property type="entry name" value="PROKAR_LIPOPROTEIN"/>
    <property type="match status" value="1"/>
</dbReference>
<dbReference type="SUPFAM" id="SSF53850">
    <property type="entry name" value="Periplasmic binding protein-like II"/>
    <property type="match status" value="1"/>
</dbReference>
<dbReference type="PANTHER" id="PTHR33376">
    <property type="match status" value="1"/>
</dbReference>